<evidence type="ECO:0000256" key="1">
    <source>
        <dbReference type="SAM" id="MobiDB-lite"/>
    </source>
</evidence>
<feature type="region of interest" description="Disordered" evidence="1">
    <location>
        <begin position="126"/>
        <end position="161"/>
    </location>
</feature>
<comment type="caution">
    <text evidence="2">The sequence shown here is derived from an EMBL/GenBank/DDBJ whole genome shotgun (WGS) entry which is preliminary data.</text>
</comment>
<protein>
    <submittedName>
        <fullName evidence="2">Uncharacterized protein</fullName>
    </submittedName>
</protein>
<feature type="region of interest" description="Disordered" evidence="1">
    <location>
        <begin position="15"/>
        <end position="70"/>
    </location>
</feature>
<dbReference type="AlphaFoldDB" id="A0AAE0YIC7"/>
<evidence type="ECO:0000313" key="3">
    <source>
        <dbReference type="Proteomes" id="UP001283361"/>
    </source>
</evidence>
<dbReference type="EMBL" id="JAWDGP010006119">
    <property type="protein sequence ID" value="KAK3746708.1"/>
    <property type="molecule type" value="Genomic_DNA"/>
</dbReference>
<proteinExistence type="predicted"/>
<organism evidence="2 3">
    <name type="scientific">Elysia crispata</name>
    <name type="common">lettuce slug</name>
    <dbReference type="NCBI Taxonomy" id="231223"/>
    <lineage>
        <taxon>Eukaryota</taxon>
        <taxon>Metazoa</taxon>
        <taxon>Spiralia</taxon>
        <taxon>Lophotrochozoa</taxon>
        <taxon>Mollusca</taxon>
        <taxon>Gastropoda</taxon>
        <taxon>Heterobranchia</taxon>
        <taxon>Euthyneura</taxon>
        <taxon>Panpulmonata</taxon>
        <taxon>Sacoglossa</taxon>
        <taxon>Placobranchoidea</taxon>
        <taxon>Plakobranchidae</taxon>
        <taxon>Elysia</taxon>
    </lineage>
</organism>
<evidence type="ECO:0000313" key="2">
    <source>
        <dbReference type="EMBL" id="KAK3746708.1"/>
    </source>
</evidence>
<sequence>MFRYLLLSQGRSQINTSEFGAQGPRMSGHHDPDTGRFLAPARERSQQTSPLGSQVPSPTGSENHSPRGGNCPDPAGVACFKTSRMFRLLVIGTLVVIPPRDRGSSPSRAVRAKAHCQIWKFTPGTASRHRKETEKHDFTLTSSTPNGPASRRTRTYSSQSNAPLTGLSGYHDVVLVLAVYALCADSVGGRYCSLVPH</sequence>
<feature type="compositionally biased region" description="Polar residues" evidence="1">
    <location>
        <begin position="46"/>
        <end position="63"/>
    </location>
</feature>
<name>A0AAE0YIC7_9GAST</name>
<reference evidence="2" key="1">
    <citation type="journal article" date="2023" name="G3 (Bethesda)">
        <title>A reference genome for the long-term kleptoplast-retaining sea slug Elysia crispata morphotype clarki.</title>
        <authorList>
            <person name="Eastman K.E."/>
            <person name="Pendleton A.L."/>
            <person name="Shaikh M.A."/>
            <person name="Suttiyut T."/>
            <person name="Ogas R."/>
            <person name="Tomko P."/>
            <person name="Gavelis G."/>
            <person name="Widhalm J.R."/>
            <person name="Wisecaver J.H."/>
        </authorList>
    </citation>
    <scope>NUCLEOTIDE SEQUENCE</scope>
    <source>
        <strain evidence="2">ECLA1</strain>
    </source>
</reference>
<keyword evidence="3" id="KW-1185">Reference proteome</keyword>
<accession>A0AAE0YIC7</accession>
<gene>
    <name evidence="2" type="ORF">RRG08_066502</name>
</gene>
<dbReference type="Proteomes" id="UP001283361">
    <property type="component" value="Unassembled WGS sequence"/>
</dbReference>